<evidence type="ECO:0000313" key="2">
    <source>
        <dbReference type="EMBL" id="GEM90111.1"/>
    </source>
</evidence>
<gene>
    <name evidence="2" type="ORF">ODE01S_15450</name>
</gene>
<accession>A0A511RKB2</accession>
<dbReference type="RefSeq" id="WP_147147566.1">
    <property type="nucleotide sequence ID" value="NZ_BJXN01000009.1"/>
</dbReference>
<comment type="caution">
    <text evidence="2">The sequence shown here is derived from an EMBL/GenBank/DDBJ whole genome shotgun (WGS) entry which is preliminary data.</text>
</comment>
<sequence length="664" mass="70933">MRRLLIALGAFFGLGLAAGLVLPFDGPGGGALALALADRVEAPSPVLAELTLPETPWPQGWGYLVGTLYGPGGARLVYEATGADWVLVGRVTADGWLDAHLYGPAGPERARFSEPELLADWLALKVEAPRRPLVLTPQLDGALTRLLDGDVEAAARGLAELEPRPRARLEAEIAAVKGLFAHGADLAALGLPPGVVDYWAHRKDPEAMSDAGMGPVWKAFFPITQDDRPAARERALALLGSDRALDLAGALLLLRALDDPAWVQAAQRLTAAAPELPLGWEELSFAAFDADDADGAVRALERALELDPENDLYWTNLGWARYLQGDLPGAIAASLRAMRIAPGPTAAYNLGLFYALARDHDRAFAHYLQALRLDDEGVASMALEDLAKTHRTDLLYWQGFLLERTGRAGEARQAYAGFLAEHPDHSLAPLAREALAALERVETRLELLGFHLGPLNVGFEVGAGEAVRPRLRAETSGYLPSGPVEVEVRSDAGVVAHARNEVTLPPLTSDWTRELAPVTLAEPGRYRVTVRYAGQSAEAELRVEQGHLARRLLGQEVVPLGLGGTPLLTPEELAAPDGTERLIAALLGAVRAAAPSAGRIERFAKPLPAGPFQGKSVAQLMATADAELVRRFLEAALEQPQWLLEQDAVNAFAGWLASGAKASP</sequence>
<dbReference type="AlphaFoldDB" id="A0A511RKB2"/>
<keyword evidence="1" id="KW-0802">TPR repeat</keyword>
<dbReference type="Proteomes" id="UP000321827">
    <property type="component" value="Unassembled WGS sequence"/>
</dbReference>
<dbReference type="SMART" id="SM00028">
    <property type="entry name" value="TPR"/>
    <property type="match status" value="3"/>
</dbReference>
<dbReference type="OrthoDB" id="9766710at2"/>
<evidence type="ECO:0000256" key="1">
    <source>
        <dbReference type="PROSITE-ProRule" id="PRU00339"/>
    </source>
</evidence>
<evidence type="ECO:0000313" key="3">
    <source>
        <dbReference type="Proteomes" id="UP000321827"/>
    </source>
</evidence>
<feature type="repeat" description="TPR" evidence="1">
    <location>
        <begin position="277"/>
        <end position="310"/>
    </location>
</feature>
<reference evidence="2 3" key="1">
    <citation type="submission" date="2019-07" db="EMBL/GenBank/DDBJ databases">
        <title>Whole genome shotgun sequence of Oceanithermus desulfurans NBRC 100063.</title>
        <authorList>
            <person name="Hosoyama A."/>
            <person name="Uohara A."/>
            <person name="Ohji S."/>
            <person name="Ichikawa N."/>
        </authorList>
    </citation>
    <scope>NUCLEOTIDE SEQUENCE [LARGE SCALE GENOMIC DNA]</scope>
    <source>
        <strain evidence="2 3">NBRC 100063</strain>
    </source>
</reference>
<proteinExistence type="predicted"/>
<feature type="repeat" description="TPR" evidence="1">
    <location>
        <begin position="344"/>
        <end position="377"/>
    </location>
</feature>
<organism evidence="2 3">
    <name type="scientific">Oceanithermus desulfurans NBRC 100063</name>
    <dbReference type="NCBI Taxonomy" id="1227550"/>
    <lineage>
        <taxon>Bacteria</taxon>
        <taxon>Thermotogati</taxon>
        <taxon>Deinococcota</taxon>
        <taxon>Deinococci</taxon>
        <taxon>Thermales</taxon>
        <taxon>Thermaceae</taxon>
        <taxon>Oceanithermus</taxon>
    </lineage>
</organism>
<dbReference type="InterPro" id="IPR011990">
    <property type="entry name" value="TPR-like_helical_dom_sf"/>
</dbReference>
<dbReference type="Gene3D" id="1.25.40.10">
    <property type="entry name" value="Tetratricopeptide repeat domain"/>
    <property type="match status" value="2"/>
</dbReference>
<protein>
    <submittedName>
        <fullName evidence="2">Uncharacterized protein</fullName>
    </submittedName>
</protein>
<dbReference type="SUPFAM" id="SSF48452">
    <property type="entry name" value="TPR-like"/>
    <property type="match status" value="1"/>
</dbReference>
<dbReference type="Pfam" id="PF13181">
    <property type="entry name" value="TPR_8"/>
    <property type="match status" value="1"/>
</dbReference>
<dbReference type="InterPro" id="IPR019734">
    <property type="entry name" value="TPR_rpt"/>
</dbReference>
<dbReference type="PROSITE" id="PS50005">
    <property type="entry name" value="TPR"/>
    <property type="match status" value="2"/>
</dbReference>
<dbReference type="EMBL" id="BJXN01000009">
    <property type="protein sequence ID" value="GEM90111.1"/>
    <property type="molecule type" value="Genomic_DNA"/>
</dbReference>
<name>A0A511RKB2_9DEIN</name>